<dbReference type="EMBL" id="JABFTP020000108">
    <property type="protein sequence ID" value="KAL3278512.1"/>
    <property type="molecule type" value="Genomic_DNA"/>
</dbReference>
<accession>A0ABD2NII0</accession>
<dbReference type="Proteomes" id="UP001516400">
    <property type="component" value="Unassembled WGS sequence"/>
</dbReference>
<evidence type="ECO:0000313" key="4">
    <source>
        <dbReference type="Proteomes" id="UP001516400"/>
    </source>
</evidence>
<protein>
    <submittedName>
        <fullName evidence="3">Uncharacterized protein</fullName>
    </submittedName>
</protein>
<proteinExistence type="predicted"/>
<keyword evidence="1" id="KW-0175">Coiled coil</keyword>
<gene>
    <name evidence="3" type="ORF">HHI36_024045</name>
</gene>
<organism evidence="3 4">
    <name type="scientific">Cryptolaemus montrouzieri</name>
    <dbReference type="NCBI Taxonomy" id="559131"/>
    <lineage>
        <taxon>Eukaryota</taxon>
        <taxon>Metazoa</taxon>
        <taxon>Ecdysozoa</taxon>
        <taxon>Arthropoda</taxon>
        <taxon>Hexapoda</taxon>
        <taxon>Insecta</taxon>
        <taxon>Pterygota</taxon>
        <taxon>Neoptera</taxon>
        <taxon>Endopterygota</taxon>
        <taxon>Coleoptera</taxon>
        <taxon>Polyphaga</taxon>
        <taxon>Cucujiformia</taxon>
        <taxon>Coccinelloidea</taxon>
        <taxon>Coccinellidae</taxon>
        <taxon>Scymninae</taxon>
        <taxon>Scymnini</taxon>
        <taxon>Cryptolaemus</taxon>
    </lineage>
</organism>
<feature type="coiled-coil region" evidence="1">
    <location>
        <begin position="41"/>
        <end position="68"/>
    </location>
</feature>
<evidence type="ECO:0000313" key="3">
    <source>
        <dbReference type="EMBL" id="KAL3278512.1"/>
    </source>
</evidence>
<keyword evidence="4" id="KW-1185">Reference proteome</keyword>
<feature type="compositionally biased region" description="Polar residues" evidence="2">
    <location>
        <begin position="168"/>
        <end position="178"/>
    </location>
</feature>
<dbReference type="AlphaFoldDB" id="A0ABD2NII0"/>
<reference evidence="3 4" key="1">
    <citation type="journal article" date="2021" name="BMC Biol.">
        <title>Horizontally acquired antibacterial genes associated with adaptive radiation of ladybird beetles.</title>
        <authorList>
            <person name="Li H.S."/>
            <person name="Tang X.F."/>
            <person name="Huang Y.H."/>
            <person name="Xu Z.Y."/>
            <person name="Chen M.L."/>
            <person name="Du X.Y."/>
            <person name="Qiu B.Y."/>
            <person name="Chen P.T."/>
            <person name="Zhang W."/>
            <person name="Slipinski A."/>
            <person name="Escalona H.E."/>
            <person name="Waterhouse R.M."/>
            <person name="Zwick A."/>
            <person name="Pang H."/>
        </authorList>
    </citation>
    <scope>NUCLEOTIDE SEQUENCE [LARGE SCALE GENOMIC DNA]</scope>
    <source>
        <strain evidence="3">SYSU2018</strain>
    </source>
</reference>
<evidence type="ECO:0000256" key="1">
    <source>
        <dbReference type="SAM" id="Coils"/>
    </source>
</evidence>
<evidence type="ECO:0000256" key="2">
    <source>
        <dbReference type="SAM" id="MobiDB-lite"/>
    </source>
</evidence>
<comment type="caution">
    <text evidence="3">The sequence shown here is derived from an EMBL/GenBank/DDBJ whole genome shotgun (WGS) entry which is preliminary data.</text>
</comment>
<sequence length="253" mass="29058">MKFKTRTNKLASVKAIGIKKHGKTLKKKVLQCKVPDIMEEKTKKRRSRDEMQAEIDALKKTIAGLKELVGSITTERKRKKVGDDLKTNNDKEFVEEMHVSDDIENNDSNTATNIACTEFVGNPNHIDENLETVEEDFITVIRKRNREKREQIAIKNNNKSKKTNENTLPKSLNETKKQTNPPQIVVWENTKNVSKLLKSNNISNFNIIQKSNSNCTLKLKSLQDHKTALEILGRAESHNYTYTSQQVKPQRRS</sequence>
<name>A0ABD2NII0_9CUCU</name>
<feature type="region of interest" description="Disordered" evidence="2">
    <location>
        <begin position="153"/>
        <end position="178"/>
    </location>
</feature>